<comment type="caution">
    <text evidence="2">The sequence shown here is derived from an EMBL/GenBank/DDBJ whole genome shotgun (WGS) entry which is preliminary data.</text>
</comment>
<dbReference type="EMBL" id="PJEX01000153">
    <property type="protein sequence ID" value="TKW54137.1"/>
    <property type="molecule type" value="Genomic_DNA"/>
</dbReference>
<protein>
    <submittedName>
        <fullName evidence="2">Uncharacterized protein</fullName>
    </submittedName>
</protein>
<organism evidence="2 3">
    <name type="scientific">Colletotrichum tanaceti</name>
    <dbReference type="NCBI Taxonomy" id="1306861"/>
    <lineage>
        <taxon>Eukaryota</taxon>
        <taxon>Fungi</taxon>
        <taxon>Dikarya</taxon>
        <taxon>Ascomycota</taxon>
        <taxon>Pezizomycotina</taxon>
        <taxon>Sordariomycetes</taxon>
        <taxon>Hypocreomycetidae</taxon>
        <taxon>Glomerellales</taxon>
        <taxon>Glomerellaceae</taxon>
        <taxon>Colletotrichum</taxon>
        <taxon>Colletotrichum destructivum species complex</taxon>
    </lineage>
</organism>
<accession>A0A4U6XJ50</accession>
<evidence type="ECO:0000313" key="3">
    <source>
        <dbReference type="Proteomes" id="UP000310108"/>
    </source>
</evidence>
<proteinExistence type="predicted"/>
<gene>
    <name evidence="2" type="ORF">CTA1_6426</name>
</gene>
<dbReference type="AlphaFoldDB" id="A0A4U6XJ50"/>
<dbReference type="Proteomes" id="UP000310108">
    <property type="component" value="Unassembled WGS sequence"/>
</dbReference>
<evidence type="ECO:0000256" key="1">
    <source>
        <dbReference type="SAM" id="MobiDB-lite"/>
    </source>
</evidence>
<evidence type="ECO:0000313" key="2">
    <source>
        <dbReference type="EMBL" id="TKW54137.1"/>
    </source>
</evidence>
<keyword evidence="3" id="KW-1185">Reference proteome</keyword>
<feature type="region of interest" description="Disordered" evidence="1">
    <location>
        <begin position="45"/>
        <end position="68"/>
    </location>
</feature>
<name>A0A4U6XJ50_9PEZI</name>
<reference evidence="2 3" key="1">
    <citation type="journal article" date="2019" name="PLoS ONE">
        <title>Comparative genome analysis indicates high evolutionary potential of pathogenicity genes in Colletotrichum tanaceti.</title>
        <authorList>
            <person name="Lelwala R.V."/>
            <person name="Korhonen P.K."/>
            <person name="Young N.D."/>
            <person name="Scott J.B."/>
            <person name="Ades P.A."/>
            <person name="Gasser R.B."/>
            <person name="Taylor P.W.J."/>
        </authorList>
    </citation>
    <scope>NUCLEOTIDE SEQUENCE [LARGE SCALE GENOMIC DNA]</scope>
    <source>
        <strain evidence="2">BRIP57314</strain>
    </source>
</reference>
<sequence length="68" mass="7260">MNQSEAVDHPTEALNTAAQVSRGEVHDPPRAAAVHRTSVHARLVNPNSTTPLTQGEEEAGKTMVLGFE</sequence>